<sequence length="93" mass="10186">MIFGRRVVKILHPLVPSIVDTHDYKGVTASTYMTARVTLSDYMNGGPAKHHAAPPTPLPGDVDGGALDPEEDPEEDIEEYPEEDPEENLDEDA</sequence>
<protein>
    <submittedName>
        <fullName evidence="2">Uncharacterized protein</fullName>
    </submittedName>
</protein>
<comment type="caution">
    <text evidence="2">The sequence shown here is derived from an EMBL/GenBank/DDBJ whole genome shotgun (WGS) entry which is preliminary data.</text>
</comment>
<evidence type="ECO:0000256" key="1">
    <source>
        <dbReference type="SAM" id="MobiDB-lite"/>
    </source>
</evidence>
<dbReference type="AlphaFoldDB" id="A0AAN9F1X8"/>
<gene>
    <name evidence="2" type="ORF">RIF29_19818</name>
</gene>
<dbReference type="Proteomes" id="UP001372338">
    <property type="component" value="Unassembled WGS sequence"/>
</dbReference>
<proteinExistence type="predicted"/>
<reference evidence="2 3" key="1">
    <citation type="submission" date="2024-01" db="EMBL/GenBank/DDBJ databases">
        <title>The genomes of 5 underutilized Papilionoideae crops provide insights into root nodulation and disease resistanc.</title>
        <authorList>
            <person name="Yuan L."/>
        </authorList>
    </citation>
    <scope>NUCLEOTIDE SEQUENCE [LARGE SCALE GENOMIC DNA]</scope>
    <source>
        <strain evidence="2">ZHUSHIDOU_FW_LH</strain>
        <tissue evidence="2">Leaf</tissue>
    </source>
</reference>
<evidence type="ECO:0000313" key="2">
    <source>
        <dbReference type="EMBL" id="KAK7267154.1"/>
    </source>
</evidence>
<feature type="region of interest" description="Disordered" evidence="1">
    <location>
        <begin position="42"/>
        <end position="93"/>
    </location>
</feature>
<feature type="compositionally biased region" description="Acidic residues" evidence="1">
    <location>
        <begin position="68"/>
        <end position="93"/>
    </location>
</feature>
<evidence type="ECO:0000313" key="3">
    <source>
        <dbReference type="Proteomes" id="UP001372338"/>
    </source>
</evidence>
<keyword evidence="3" id="KW-1185">Reference proteome</keyword>
<organism evidence="2 3">
    <name type="scientific">Crotalaria pallida</name>
    <name type="common">Smooth rattlebox</name>
    <name type="synonym">Crotalaria striata</name>
    <dbReference type="NCBI Taxonomy" id="3830"/>
    <lineage>
        <taxon>Eukaryota</taxon>
        <taxon>Viridiplantae</taxon>
        <taxon>Streptophyta</taxon>
        <taxon>Embryophyta</taxon>
        <taxon>Tracheophyta</taxon>
        <taxon>Spermatophyta</taxon>
        <taxon>Magnoliopsida</taxon>
        <taxon>eudicotyledons</taxon>
        <taxon>Gunneridae</taxon>
        <taxon>Pentapetalae</taxon>
        <taxon>rosids</taxon>
        <taxon>fabids</taxon>
        <taxon>Fabales</taxon>
        <taxon>Fabaceae</taxon>
        <taxon>Papilionoideae</taxon>
        <taxon>50 kb inversion clade</taxon>
        <taxon>genistoids sensu lato</taxon>
        <taxon>core genistoids</taxon>
        <taxon>Crotalarieae</taxon>
        <taxon>Crotalaria</taxon>
    </lineage>
</organism>
<accession>A0AAN9F1X8</accession>
<name>A0AAN9F1X8_CROPI</name>
<dbReference type="EMBL" id="JAYWIO010000004">
    <property type="protein sequence ID" value="KAK7267154.1"/>
    <property type="molecule type" value="Genomic_DNA"/>
</dbReference>